<reference evidence="2" key="1">
    <citation type="journal article" date="2021" name="Proc. Natl. Acad. Sci. U.S.A.">
        <title>Three genomes in the algal genus Volvox reveal the fate of a haploid sex-determining region after a transition to homothallism.</title>
        <authorList>
            <person name="Yamamoto K."/>
            <person name="Hamaji T."/>
            <person name="Kawai-Toyooka H."/>
            <person name="Matsuzaki R."/>
            <person name="Takahashi F."/>
            <person name="Nishimura Y."/>
            <person name="Kawachi M."/>
            <person name="Noguchi H."/>
            <person name="Minakuchi Y."/>
            <person name="Umen J.G."/>
            <person name="Toyoda A."/>
            <person name="Nozaki H."/>
        </authorList>
    </citation>
    <scope>NUCLEOTIDE SEQUENCE</scope>
    <source>
        <strain evidence="2">NIES-3780</strain>
    </source>
</reference>
<feature type="non-terminal residue" evidence="2">
    <location>
        <position position="1"/>
    </location>
</feature>
<evidence type="ECO:0000313" key="3">
    <source>
        <dbReference type="Proteomes" id="UP000747399"/>
    </source>
</evidence>
<evidence type="ECO:0000256" key="1">
    <source>
        <dbReference type="SAM" id="MobiDB-lite"/>
    </source>
</evidence>
<accession>A0A8J4B541</accession>
<feature type="region of interest" description="Disordered" evidence="1">
    <location>
        <begin position="29"/>
        <end position="53"/>
    </location>
</feature>
<sequence length="131" mass="13493">PMPHLPSRPSCNKGVRTTSRCNFTYLASSSRPAMLSPSPSATAPAAAARTTGDSASALNFREANGIVVTVAGAPATATRTPLHSANTGATGKGTAWPMHMVDNGHADEGGAQAERGRVKESNEQIGEQNQH</sequence>
<feature type="compositionally biased region" description="Low complexity" evidence="1">
    <location>
        <begin position="32"/>
        <end position="53"/>
    </location>
</feature>
<proteinExistence type="predicted"/>
<organism evidence="2 3">
    <name type="scientific">Volvox africanus</name>
    <dbReference type="NCBI Taxonomy" id="51714"/>
    <lineage>
        <taxon>Eukaryota</taxon>
        <taxon>Viridiplantae</taxon>
        <taxon>Chlorophyta</taxon>
        <taxon>core chlorophytes</taxon>
        <taxon>Chlorophyceae</taxon>
        <taxon>CS clade</taxon>
        <taxon>Chlamydomonadales</taxon>
        <taxon>Volvocaceae</taxon>
        <taxon>Volvox</taxon>
    </lineage>
</organism>
<keyword evidence="3" id="KW-1185">Reference proteome</keyword>
<feature type="compositionally biased region" description="Basic and acidic residues" evidence="1">
    <location>
        <begin position="102"/>
        <end position="122"/>
    </location>
</feature>
<feature type="region of interest" description="Disordered" evidence="1">
    <location>
        <begin position="79"/>
        <end position="131"/>
    </location>
</feature>
<dbReference type="EMBL" id="BNCO01000017">
    <property type="protein sequence ID" value="GIL54280.1"/>
    <property type="molecule type" value="Genomic_DNA"/>
</dbReference>
<feature type="non-terminal residue" evidence="2">
    <location>
        <position position="131"/>
    </location>
</feature>
<evidence type="ECO:0000313" key="2">
    <source>
        <dbReference type="EMBL" id="GIL54280.1"/>
    </source>
</evidence>
<dbReference type="AlphaFoldDB" id="A0A8J4B541"/>
<gene>
    <name evidence="2" type="ORF">Vafri_9845</name>
</gene>
<name>A0A8J4B541_9CHLO</name>
<comment type="caution">
    <text evidence="2">The sequence shown here is derived from an EMBL/GenBank/DDBJ whole genome shotgun (WGS) entry which is preliminary data.</text>
</comment>
<dbReference type="Proteomes" id="UP000747399">
    <property type="component" value="Unassembled WGS sequence"/>
</dbReference>
<protein>
    <submittedName>
        <fullName evidence="2">Uncharacterized protein</fullName>
    </submittedName>
</protein>